<dbReference type="KEGG" id="dcr:108213855"/>
<dbReference type="InterPro" id="IPR016177">
    <property type="entry name" value="DNA-bd_dom_sf"/>
</dbReference>
<evidence type="ECO:0000256" key="3">
    <source>
        <dbReference type="ARBA" id="ARBA00023015"/>
    </source>
</evidence>
<keyword evidence="2" id="KW-0611">Plant defense</keyword>
<dbReference type="InterPro" id="IPR044808">
    <property type="entry name" value="ERF_plant"/>
</dbReference>
<dbReference type="InterPro" id="IPR001471">
    <property type="entry name" value="AP2/ERF_dom"/>
</dbReference>
<dbReference type="SMART" id="SM00380">
    <property type="entry name" value="AP2"/>
    <property type="match status" value="1"/>
</dbReference>
<dbReference type="Pfam" id="PF00847">
    <property type="entry name" value="AP2"/>
    <property type="match status" value="1"/>
</dbReference>
<keyword evidence="5" id="KW-0804">Transcription</keyword>
<keyword evidence="9" id="KW-1185">Reference proteome</keyword>
<reference evidence="8" key="1">
    <citation type="journal article" date="2016" name="Nat. Genet.">
        <title>A high-quality carrot genome assembly provides new insights into carotenoid accumulation and asterid genome evolution.</title>
        <authorList>
            <person name="Iorizzo M."/>
            <person name="Ellison S."/>
            <person name="Senalik D."/>
            <person name="Zeng P."/>
            <person name="Satapoomin P."/>
            <person name="Huang J."/>
            <person name="Bowman M."/>
            <person name="Iovene M."/>
            <person name="Sanseverino W."/>
            <person name="Cavagnaro P."/>
            <person name="Yildiz M."/>
            <person name="Macko-Podgorni A."/>
            <person name="Moranska E."/>
            <person name="Grzebelus E."/>
            <person name="Grzebelus D."/>
            <person name="Ashrafi H."/>
            <person name="Zheng Z."/>
            <person name="Cheng S."/>
            <person name="Spooner D."/>
            <person name="Van Deynze A."/>
            <person name="Simon P."/>
        </authorList>
    </citation>
    <scope>NUCLEOTIDE SEQUENCE</scope>
    <source>
        <tissue evidence="8">Leaf</tissue>
    </source>
</reference>
<dbReference type="Gene3D" id="3.30.730.10">
    <property type="entry name" value="AP2/ERF domain"/>
    <property type="match status" value="1"/>
</dbReference>
<dbReference type="PANTHER" id="PTHR31190">
    <property type="entry name" value="DNA-BINDING DOMAIN"/>
    <property type="match status" value="1"/>
</dbReference>
<sequence length="151" mass="17096">MAEPYVPKEIKYRGIRRRPWGKYAAEIRDPNKNGARVWLGTFSTGEEAARAYDRAAYALRGHQALLNFPNENHYKTSPVQEISEFSKNLVDEISNHKAPASSSANYADAPGSSISFKREKGAEFIEFEYVEDNLLDELLGTQNPNKRSRSL</sequence>
<protein>
    <recommendedName>
        <fullName evidence="7">AP2/ERF domain-containing protein</fullName>
    </recommendedName>
</protein>
<feature type="domain" description="AP2/ERF" evidence="7">
    <location>
        <begin position="11"/>
        <end position="69"/>
    </location>
</feature>
<evidence type="ECO:0000256" key="2">
    <source>
        <dbReference type="ARBA" id="ARBA00022821"/>
    </source>
</evidence>
<proteinExistence type="predicted"/>
<keyword evidence="6" id="KW-0539">Nucleus</keyword>
<dbReference type="PANTHER" id="PTHR31190:SF134">
    <property type="entry name" value="ETHYLENE-RESPONSIVE TRANSCRIPTION FACTOR ERF098-LIKE"/>
    <property type="match status" value="1"/>
</dbReference>
<evidence type="ECO:0000259" key="7">
    <source>
        <dbReference type="PROSITE" id="PS51032"/>
    </source>
</evidence>
<gene>
    <name evidence="8" type="ORF">DCAR_0314212</name>
</gene>
<dbReference type="PROSITE" id="PS51032">
    <property type="entry name" value="AP2_ERF"/>
    <property type="match status" value="1"/>
</dbReference>
<organism evidence="8 9">
    <name type="scientific">Daucus carota subsp. sativus</name>
    <name type="common">Carrot</name>
    <dbReference type="NCBI Taxonomy" id="79200"/>
    <lineage>
        <taxon>Eukaryota</taxon>
        <taxon>Viridiplantae</taxon>
        <taxon>Streptophyta</taxon>
        <taxon>Embryophyta</taxon>
        <taxon>Tracheophyta</taxon>
        <taxon>Spermatophyta</taxon>
        <taxon>Magnoliopsida</taxon>
        <taxon>eudicotyledons</taxon>
        <taxon>Gunneridae</taxon>
        <taxon>Pentapetalae</taxon>
        <taxon>asterids</taxon>
        <taxon>campanulids</taxon>
        <taxon>Apiales</taxon>
        <taxon>Apiaceae</taxon>
        <taxon>Apioideae</taxon>
        <taxon>Scandiceae</taxon>
        <taxon>Daucinae</taxon>
        <taxon>Daucus</taxon>
        <taxon>Daucus sect. Daucus</taxon>
    </lineage>
</organism>
<evidence type="ECO:0000256" key="1">
    <source>
        <dbReference type="ARBA" id="ARBA00004123"/>
    </source>
</evidence>
<dbReference type="EMBL" id="CP093345">
    <property type="protein sequence ID" value="WOG94915.1"/>
    <property type="molecule type" value="Genomic_DNA"/>
</dbReference>
<dbReference type="FunFam" id="3.30.730.10:FF:000001">
    <property type="entry name" value="Ethylene-responsive transcription factor 2"/>
    <property type="match status" value="1"/>
</dbReference>
<comment type="subcellular location">
    <subcellularLocation>
        <location evidence="1">Nucleus</location>
    </subcellularLocation>
</comment>
<dbReference type="Proteomes" id="UP000077755">
    <property type="component" value="Chromosome 3"/>
</dbReference>
<dbReference type="InterPro" id="IPR036955">
    <property type="entry name" value="AP2/ERF_dom_sf"/>
</dbReference>
<dbReference type="GO" id="GO:0006952">
    <property type="term" value="P:defense response"/>
    <property type="evidence" value="ECO:0007669"/>
    <property type="project" value="UniProtKB-KW"/>
</dbReference>
<dbReference type="GO" id="GO:0005634">
    <property type="term" value="C:nucleus"/>
    <property type="evidence" value="ECO:0007669"/>
    <property type="project" value="UniProtKB-SubCell"/>
</dbReference>
<dbReference type="SUPFAM" id="SSF54171">
    <property type="entry name" value="DNA-binding domain"/>
    <property type="match status" value="1"/>
</dbReference>
<keyword evidence="4" id="KW-0238">DNA-binding</keyword>
<dbReference type="PRINTS" id="PR00367">
    <property type="entry name" value="ETHRSPELEMNT"/>
</dbReference>
<evidence type="ECO:0000313" key="9">
    <source>
        <dbReference type="Proteomes" id="UP000077755"/>
    </source>
</evidence>
<dbReference type="GO" id="GO:0003677">
    <property type="term" value="F:DNA binding"/>
    <property type="evidence" value="ECO:0007669"/>
    <property type="project" value="UniProtKB-KW"/>
</dbReference>
<accession>A0AAF0WVI2</accession>
<evidence type="ECO:0000256" key="5">
    <source>
        <dbReference type="ARBA" id="ARBA00023163"/>
    </source>
</evidence>
<evidence type="ECO:0000256" key="6">
    <source>
        <dbReference type="ARBA" id="ARBA00023242"/>
    </source>
</evidence>
<dbReference type="CDD" id="cd00018">
    <property type="entry name" value="AP2"/>
    <property type="match status" value="1"/>
</dbReference>
<keyword evidence="3" id="KW-0805">Transcription regulation</keyword>
<dbReference type="GO" id="GO:0003700">
    <property type="term" value="F:DNA-binding transcription factor activity"/>
    <property type="evidence" value="ECO:0007669"/>
    <property type="project" value="InterPro"/>
</dbReference>
<dbReference type="GO" id="GO:0009873">
    <property type="term" value="P:ethylene-activated signaling pathway"/>
    <property type="evidence" value="ECO:0007669"/>
    <property type="project" value="InterPro"/>
</dbReference>
<evidence type="ECO:0000313" key="8">
    <source>
        <dbReference type="EMBL" id="WOG94915.1"/>
    </source>
</evidence>
<dbReference type="AlphaFoldDB" id="A0AAF0WVI2"/>
<dbReference type="PIRSF" id="PIRSF038123">
    <property type="entry name" value="PTI6"/>
    <property type="match status" value="1"/>
</dbReference>
<evidence type="ECO:0000256" key="4">
    <source>
        <dbReference type="ARBA" id="ARBA00023125"/>
    </source>
</evidence>
<reference evidence="8" key="2">
    <citation type="submission" date="2022-03" db="EMBL/GenBank/DDBJ databases">
        <title>Draft title - Genomic analysis of global carrot germplasm unveils the trajectory of domestication and the origin of high carotenoid orange carrot.</title>
        <authorList>
            <person name="Iorizzo M."/>
            <person name="Ellison S."/>
            <person name="Senalik D."/>
            <person name="Macko-Podgorni A."/>
            <person name="Grzebelus D."/>
            <person name="Bostan H."/>
            <person name="Rolling W."/>
            <person name="Curaba J."/>
            <person name="Simon P."/>
        </authorList>
    </citation>
    <scope>NUCLEOTIDE SEQUENCE</scope>
    <source>
        <tissue evidence="8">Leaf</tissue>
    </source>
</reference>
<name>A0AAF0WVI2_DAUCS</name>